<evidence type="ECO:0000313" key="2">
    <source>
        <dbReference type="EMBL" id="HAE8244003.1"/>
    </source>
</evidence>
<gene>
    <name evidence="2" type="ORF">G4174_004897</name>
    <name evidence="3" type="ORF">G4174_005091</name>
</gene>
<organism evidence="2">
    <name type="scientific">Salmonella enterica subsp. enterica serovar Concord</name>
    <dbReference type="NCBI Taxonomy" id="483687"/>
    <lineage>
        <taxon>Bacteria</taxon>
        <taxon>Pseudomonadati</taxon>
        <taxon>Pseudomonadota</taxon>
        <taxon>Gammaproteobacteria</taxon>
        <taxon>Enterobacterales</taxon>
        <taxon>Enterobacteriaceae</taxon>
        <taxon>Salmonella</taxon>
    </lineage>
</organism>
<dbReference type="EMBL" id="DAATGM010000041">
    <property type="protein sequence ID" value="HAE8244003.1"/>
    <property type="molecule type" value="Genomic_DNA"/>
</dbReference>
<sequence>MMVTPRPPRCALDVTIFLPASFVGDSSAAGAGEIRHQSPGRGDTASSARRGGRHHRYAAQLLCVVTNASNLVDLFVTNADTSADLDSSTHVGQDNFSAAPILERYQDV</sequence>
<protein>
    <submittedName>
        <fullName evidence="2">Uncharacterized protein</fullName>
    </submittedName>
</protein>
<dbReference type="AlphaFoldDB" id="A0A737IAW6"/>
<accession>A0A737IAW6</accession>
<evidence type="ECO:0000256" key="1">
    <source>
        <dbReference type="SAM" id="MobiDB-lite"/>
    </source>
</evidence>
<comment type="caution">
    <text evidence="2">The sequence shown here is derived from an EMBL/GenBank/DDBJ whole genome shotgun (WGS) entry which is preliminary data.</text>
</comment>
<reference evidence="2" key="2">
    <citation type="submission" date="2018-07" db="EMBL/GenBank/DDBJ databases">
        <authorList>
            <consortium name="NCBI Pathogen Detection Project"/>
        </authorList>
    </citation>
    <scope>NUCLEOTIDE SEQUENCE</scope>
    <source>
        <strain evidence="2">BCW_2665</strain>
    </source>
</reference>
<feature type="region of interest" description="Disordered" evidence="1">
    <location>
        <begin position="29"/>
        <end position="52"/>
    </location>
</feature>
<evidence type="ECO:0000313" key="3">
    <source>
        <dbReference type="EMBL" id="HAE8244172.1"/>
    </source>
</evidence>
<proteinExistence type="predicted"/>
<dbReference type="RefSeq" id="WP_139783514.1">
    <property type="nucleotide sequence ID" value="NZ_MYDL01000035.1"/>
</dbReference>
<name>A0A737IAW6_SALET</name>
<dbReference type="EMBL" id="DAATGM010000094">
    <property type="protein sequence ID" value="HAE8244172.1"/>
    <property type="molecule type" value="Genomic_DNA"/>
</dbReference>
<reference evidence="2" key="1">
    <citation type="journal article" date="2018" name="Genome Biol.">
        <title>SKESA: strategic k-mer extension for scrupulous assemblies.</title>
        <authorList>
            <person name="Souvorov A."/>
            <person name="Agarwala R."/>
            <person name="Lipman D.J."/>
        </authorList>
    </citation>
    <scope>NUCLEOTIDE SEQUENCE</scope>
    <source>
        <strain evidence="2">BCW_2665</strain>
    </source>
</reference>